<dbReference type="GO" id="GO:0016787">
    <property type="term" value="F:hydrolase activity"/>
    <property type="evidence" value="ECO:0007669"/>
    <property type="project" value="UniProtKB-KW"/>
</dbReference>
<dbReference type="AlphaFoldDB" id="A0A939HNU8"/>
<protein>
    <submittedName>
        <fullName evidence="5">Biotin-dependent carboxyltransferase family protein</fullName>
    </submittedName>
</protein>
<dbReference type="EMBL" id="JAFVMH010000002">
    <property type="protein sequence ID" value="MBO1324436.1"/>
    <property type="molecule type" value="Genomic_DNA"/>
</dbReference>
<organism evidence="5 6">
    <name type="scientific">Acetobacter garciniae</name>
    <dbReference type="NCBI Taxonomy" id="2817435"/>
    <lineage>
        <taxon>Bacteria</taxon>
        <taxon>Pseudomonadati</taxon>
        <taxon>Pseudomonadota</taxon>
        <taxon>Alphaproteobacteria</taxon>
        <taxon>Acetobacterales</taxon>
        <taxon>Acetobacteraceae</taxon>
        <taxon>Acetobacter</taxon>
    </lineage>
</organism>
<reference evidence="5" key="1">
    <citation type="submission" date="2021-03" db="EMBL/GenBank/DDBJ databases">
        <title>The complete genome sequence of Acetobacter sp. TBRC 12339.</title>
        <authorList>
            <person name="Charoenyingcharoen P."/>
            <person name="Yukphan P."/>
        </authorList>
    </citation>
    <scope>NUCLEOTIDE SEQUENCE</scope>
    <source>
        <strain evidence="5">TBRC 12339</strain>
    </source>
</reference>
<evidence type="ECO:0000313" key="6">
    <source>
        <dbReference type="Proteomes" id="UP000664073"/>
    </source>
</evidence>
<proteinExistence type="predicted"/>
<dbReference type="Pfam" id="PF02626">
    <property type="entry name" value="CT_A_B"/>
    <property type="match status" value="1"/>
</dbReference>
<name>A0A939HNU8_9PROT</name>
<dbReference type="PANTHER" id="PTHR43309:SF3">
    <property type="entry name" value="5-OXOPROLINASE SUBUNIT C"/>
    <property type="match status" value="1"/>
</dbReference>
<dbReference type="GO" id="GO:0005524">
    <property type="term" value="F:ATP binding"/>
    <property type="evidence" value="ECO:0007669"/>
    <property type="project" value="UniProtKB-KW"/>
</dbReference>
<dbReference type="Gene3D" id="2.40.100.10">
    <property type="entry name" value="Cyclophilin-like"/>
    <property type="match status" value="1"/>
</dbReference>
<keyword evidence="2" id="KW-0378">Hydrolase</keyword>
<dbReference type="NCBIfam" id="TIGR00724">
    <property type="entry name" value="urea_amlyse_rel"/>
    <property type="match status" value="1"/>
</dbReference>
<keyword evidence="1" id="KW-0547">Nucleotide-binding</keyword>
<dbReference type="SUPFAM" id="SSF50891">
    <property type="entry name" value="Cyclophilin-like"/>
    <property type="match status" value="1"/>
</dbReference>
<gene>
    <name evidence="5" type="ORF">J2D77_04605</name>
</gene>
<dbReference type="InterPro" id="IPR052708">
    <property type="entry name" value="PxpC"/>
</dbReference>
<accession>A0A939HNU8</accession>
<dbReference type="PANTHER" id="PTHR43309">
    <property type="entry name" value="5-OXOPROLINASE SUBUNIT C"/>
    <property type="match status" value="1"/>
</dbReference>
<dbReference type="InterPro" id="IPR003778">
    <property type="entry name" value="CT_A_B"/>
</dbReference>
<keyword evidence="6" id="KW-1185">Reference proteome</keyword>
<dbReference type="InterPro" id="IPR029000">
    <property type="entry name" value="Cyclophilin-like_dom_sf"/>
</dbReference>
<evidence type="ECO:0000256" key="3">
    <source>
        <dbReference type="ARBA" id="ARBA00022840"/>
    </source>
</evidence>
<keyword evidence="3" id="KW-0067">ATP-binding</keyword>
<evidence type="ECO:0000256" key="2">
    <source>
        <dbReference type="ARBA" id="ARBA00022801"/>
    </source>
</evidence>
<evidence type="ECO:0000256" key="1">
    <source>
        <dbReference type="ARBA" id="ARBA00022741"/>
    </source>
</evidence>
<dbReference type="RefSeq" id="WP_207845137.1">
    <property type="nucleotide sequence ID" value="NZ_JAFVMH010000002.1"/>
</dbReference>
<dbReference type="Proteomes" id="UP000664073">
    <property type="component" value="Unassembled WGS sequence"/>
</dbReference>
<evidence type="ECO:0000259" key="4">
    <source>
        <dbReference type="SMART" id="SM00797"/>
    </source>
</evidence>
<comment type="caution">
    <text evidence="5">The sequence shown here is derived from an EMBL/GenBank/DDBJ whole genome shotgun (WGS) entry which is preliminary data.</text>
</comment>
<evidence type="ECO:0000313" key="5">
    <source>
        <dbReference type="EMBL" id="MBO1324436.1"/>
    </source>
</evidence>
<sequence>MLEILSDGPFNTVQDLGRPSAVPWGVCAGGAMDRESLIRANILAGNTVGAAAMEIMFFPFKVRFLENCVFAVAGAPARATLDGTSFPPDWSMQAEAGQVLILQAPEKGVRSYLAVAGGIDVPVVLGGRGTDVKGGFGGFKGRGLQKGDRLPCGHAELHALPDGGVGLSGIAALPDKDNVVLGLIPGPEYEAFTQEAHSLLVTQHWTITPHANRVGFRLEGQSPLLTRQSLSLLSHGVLPGTVQVPPAGQPIIQMADANTCGGYPKIGIIAEPDLSVLAQMPPGSRIRFKLVTQEHALARMRARTEALQSLAEQVPAFKKHLLAS</sequence>
<dbReference type="SMART" id="SM00797">
    <property type="entry name" value="AHS2"/>
    <property type="match status" value="1"/>
</dbReference>
<feature type="domain" description="Carboxyltransferase" evidence="4">
    <location>
        <begin position="23"/>
        <end position="306"/>
    </location>
</feature>